<keyword evidence="3" id="KW-1185">Reference proteome</keyword>
<dbReference type="EMBL" id="JAUIZM010000006">
    <property type="protein sequence ID" value="KAK1377716.1"/>
    <property type="molecule type" value="Genomic_DNA"/>
</dbReference>
<dbReference type="PROSITE" id="PS50181">
    <property type="entry name" value="FBOX"/>
    <property type="match status" value="1"/>
</dbReference>
<evidence type="ECO:0000313" key="2">
    <source>
        <dbReference type="EMBL" id="KAK1377716.1"/>
    </source>
</evidence>
<accession>A0AAD8MLG7</accession>
<name>A0AAD8MLG7_9APIA</name>
<feature type="domain" description="F-box" evidence="1">
    <location>
        <begin position="1"/>
        <end position="44"/>
    </location>
</feature>
<dbReference type="AlphaFoldDB" id="A0AAD8MLG7"/>
<dbReference type="Proteomes" id="UP001237642">
    <property type="component" value="Unassembled WGS sequence"/>
</dbReference>
<evidence type="ECO:0000313" key="3">
    <source>
        <dbReference type="Proteomes" id="UP001237642"/>
    </source>
</evidence>
<sequence length="453" mass="51163">MDHLPHSLLLEILTRLDSTQLTRSKLTCKTLNSLSTQTPSIHLLCSYTRYLKSRSPQTMSQITPFKTIFRKLIENNDVQIESVRIGVDNELRRLDYDDVEDDSDDLFLTESGFVEDWIRRIGEGLRVLSVSDFWVQSCWRQSFVLAIVSSYCHSLLELEVKNAWLSVDGLNPMPMLTKLTLEFIRLDDEYLSRLNECFPGLQVLNLIGVGGLSDPKIHLLNLKAFRWTVSNAPKTLFICAPNLASLELKCFKPVILYINAPLLSHFHLSIEKADQFRVEELKTLKTLHLKSSDLCYLLSTFPYNTTVQNLTLDSPMCGPVGMTKFSLLKVFSVFPNVSSLTLGSGVWSELMMCPSAPLPPVAESLRARSIMKGLKQIIAYLVLGDTDITLSFISYVLGKCSNLSDMALLIHRDVDSSVASSLISSCVTQCSRVRWRWGTWKEGTKDCWISDSI</sequence>
<dbReference type="SUPFAM" id="SSF52047">
    <property type="entry name" value="RNI-like"/>
    <property type="match status" value="1"/>
</dbReference>
<evidence type="ECO:0000259" key="1">
    <source>
        <dbReference type="PROSITE" id="PS50181"/>
    </source>
</evidence>
<protein>
    <submittedName>
        <fullName evidence="2">F-box/LRR-repeat protein</fullName>
    </submittedName>
</protein>
<reference evidence="2" key="2">
    <citation type="submission" date="2023-05" db="EMBL/GenBank/DDBJ databases">
        <authorList>
            <person name="Schelkunov M.I."/>
        </authorList>
    </citation>
    <scope>NUCLEOTIDE SEQUENCE</scope>
    <source>
        <strain evidence="2">Hsosn_3</strain>
        <tissue evidence="2">Leaf</tissue>
    </source>
</reference>
<dbReference type="SMART" id="SM00256">
    <property type="entry name" value="FBOX"/>
    <property type="match status" value="1"/>
</dbReference>
<dbReference type="PANTHER" id="PTHR31215">
    <property type="entry name" value="OS05G0510400 PROTEIN-RELATED"/>
    <property type="match status" value="1"/>
</dbReference>
<reference evidence="2" key="1">
    <citation type="submission" date="2023-02" db="EMBL/GenBank/DDBJ databases">
        <title>Genome of toxic invasive species Heracleum sosnowskyi carries increased number of genes despite the absence of recent whole-genome duplications.</title>
        <authorList>
            <person name="Schelkunov M."/>
            <person name="Shtratnikova V."/>
            <person name="Makarenko M."/>
            <person name="Klepikova A."/>
            <person name="Omelchenko D."/>
            <person name="Novikova G."/>
            <person name="Obukhova E."/>
            <person name="Bogdanov V."/>
            <person name="Penin A."/>
            <person name="Logacheva M."/>
        </authorList>
    </citation>
    <scope>NUCLEOTIDE SEQUENCE</scope>
    <source>
        <strain evidence="2">Hsosn_3</strain>
        <tissue evidence="2">Leaf</tissue>
    </source>
</reference>
<dbReference type="Gene3D" id="3.80.10.10">
    <property type="entry name" value="Ribonuclease Inhibitor"/>
    <property type="match status" value="1"/>
</dbReference>
<gene>
    <name evidence="2" type="ORF">POM88_024460</name>
</gene>
<dbReference type="InterPro" id="IPR032675">
    <property type="entry name" value="LRR_dom_sf"/>
</dbReference>
<comment type="caution">
    <text evidence="2">The sequence shown here is derived from an EMBL/GenBank/DDBJ whole genome shotgun (WGS) entry which is preliminary data.</text>
</comment>
<dbReference type="Pfam" id="PF12937">
    <property type="entry name" value="F-box-like"/>
    <property type="match status" value="1"/>
</dbReference>
<dbReference type="InterPro" id="IPR001810">
    <property type="entry name" value="F-box_dom"/>
</dbReference>
<organism evidence="2 3">
    <name type="scientific">Heracleum sosnowskyi</name>
    <dbReference type="NCBI Taxonomy" id="360622"/>
    <lineage>
        <taxon>Eukaryota</taxon>
        <taxon>Viridiplantae</taxon>
        <taxon>Streptophyta</taxon>
        <taxon>Embryophyta</taxon>
        <taxon>Tracheophyta</taxon>
        <taxon>Spermatophyta</taxon>
        <taxon>Magnoliopsida</taxon>
        <taxon>eudicotyledons</taxon>
        <taxon>Gunneridae</taxon>
        <taxon>Pentapetalae</taxon>
        <taxon>asterids</taxon>
        <taxon>campanulids</taxon>
        <taxon>Apiales</taxon>
        <taxon>Apiaceae</taxon>
        <taxon>Apioideae</taxon>
        <taxon>apioid superclade</taxon>
        <taxon>Tordylieae</taxon>
        <taxon>Tordyliinae</taxon>
        <taxon>Heracleum</taxon>
    </lineage>
</organism>
<dbReference type="SUPFAM" id="SSF81383">
    <property type="entry name" value="F-box domain"/>
    <property type="match status" value="1"/>
</dbReference>
<dbReference type="InterPro" id="IPR044809">
    <property type="entry name" value="AUF1-like"/>
</dbReference>
<dbReference type="InterPro" id="IPR036047">
    <property type="entry name" value="F-box-like_dom_sf"/>
</dbReference>
<proteinExistence type="predicted"/>